<keyword evidence="2" id="KW-0067">ATP-binding</keyword>
<dbReference type="InterPro" id="IPR025944">
    <property type="entry name" value="Sigma_54_int_dom_CS"/>
</dbReference>
<dbReference type="PANTHER" id="PTHR32071">
    <property type="entry name" value="TRANSCRIPTIONAL REGULATORY PROTEIN"/>
    <property type="match status" value="1"/>
</dbReference>
<dbReference type="Pfam" id="PF00158">
    <property type="entry name" value="Sigma54_activat"/>
    <property type="match status" value="1"/>
</dbReference>
<dbReference type="EMBL" id="FXUG01000002">
    <property type="protein sequence ID" value="SMP48401.1"/>
    <property type="molecule type" value="Genomic_DNA"/>
</dbReference>
<dbReference type="SMART" id="SM00065">
    <property type="entry name" value="GAF"/>
    <property type="match status" value="1"/>
</dbReference>
<dbReference type="CDD" id="cd00009">
    <property type="entry name" value="AAA"/>
    <property type="match status" value="1"/>
</dbReference>
<keyword evidence="3" id="KW-0805">Transcription regulation</keyword>
<protein>
    <submittedName>
        <fullName evidence="7">DNA-binding transcriptional response regulator, NtrC family, contains REC, AAA-type ATPase, and a Fis-type DNA-binding domains</fullName>
    </submittedName>
</protein>
<dbReference type="PRINTS" id="PR01590">
    <property type="entry name" value="HTHFIS"/>
</dbReference>
<dbReference type="InterPro" id="IPR058031">
    <property type="entry name" value="AAA_lid_NorR"/>
</dbReference>
<keyword evidence="1" id="KW-0547">Nucleotide-binding</keyword>
<keyword evidence="8" id="KW-1185">Reference proteome</keyword>
<sequence>MCRLSDLGVHHRHTSSLEQAILVLSFGFPVFGPTYPPATVNQSPIPTPQMPANTSGRALGPQLSDHEVLRLRMPLLLGLLSGFSPEALDGKSLPDNGDEPAIRCGIISQVNSRWETVYWAGEESTPEEQTLSHGIASEAVDQDDVVERGEFAAISLFDPADHSVTAAADQEVMPDIRNYALLLSLGGRPAPRPIIRTLAVNIGRFLTLHRDRQNNARQLWQATTMLQHAALWQQLDDDDALLQSVAQCACEVLQCERATIFLVDKARRRLVGRPAIGIAGGVLEVEDDAGIVGEVMQSGEPRWWSTGGIDGNRVNRRIDQAQNFQTRSLLAVPMRNARGQVIGVFEGINANESDHRNGVFNETDVRTLTELAVHATAAIDSQRTRIQLTRSRDRLIDQAEQSNPIIGQHETIRDLRVNAGKVATTDLSVLILGQNGTGKEVLAQHIHYQSDRRNGPFVAVNCAALVESLLESELFGHEKGAFTDASGARQGKFELANGGTLFLDEVGDMSPGGQAKLLRVLEDHLVVRVGGSQPIPVDVRVIAATNQPLQELIAKKRFREDLFFRLNIVSLTLPPLANRGDDIILLAEHFLKHFCEKIGRAVPKLDRSACRAIMSHSWPGNVRELRNTIERLCYLTSGQSVGANDLMLQTAMANGAHGLAGGQHAALGEDDEVNLNEATRLFQVAHIEKAISLCGGNMTEAASTLGLHRSNLYRKMRQLGMSASE</sequence>
<dbReference type="Pfam" id="PF25601">
    <property type="entry name" value="AAA_lid_14"/>
    <property type="match status" value="1"/>
</dbReference>
<dbReference type="Gene3D" id="1.10.10.60">
    <property type="entry name" value="Homeodomain-like"/>
    <property type="match status" value="1"/>
</dbReference>
<evidence type="ECO:0000256" key="5">
    <source>
        <dbReference type="ARBA" id="ARBA00023163"/>
    </source>
</evidence>
<dbReference type="SUPFAM" id="SSF52540">
    <property type="entry name" value="P-loop containing nucleoside triphosphate hydrolases"/>
    <property type="match status" value="1"/>
</dbReference>
<dbReference type="Gene3D" id="1.10.8.60">
    <property type="match status" value="1"/>
</dbReference>
<dbReference type="SUPFAM" id="SSF46689">
    <property type="entry name" value="Homeodomain-like"/>
    <property type="match status" value="1"/>
</dbReference>
<dbReference type="InterPro" id="IPR003593">
    <property type="entry name" value="AAA+_ATPase"/>
</dbReference>
<dbReference type="InterPro" id="IPR003018">
    <property type="entry name" value="GAF"/>
</dbReference>
<dbReference type="InterPro" id="IPR027417">
    <property type="entry name" value="P-loop_NTPase"/>
</dbReference>
<evidence type="ECO:0000313" key="8">
    <source>
        <dbReference type="Proteomes" id="UP001158067"/>
    </source>
</evidence>
<dbReference type="Pfam" id="PF01590">
    <property type="entry name" value="GAF"/>
    <property type="match status" value="1"/>
</dbReference>
<name>A0ABY1PUD6_9BACT</name>
<dbReference type="Gene3D" id="3.40.50.300">
    <property type="entry name" value="P-loop containing nucleotide triphosphate hydrolases"/>
    <property type="match status" value="1"/>
</dbReference>
<dbReference type="InterPro" id="IPR009057">
    <property type="entry name" value="Homeodomain-like_sf"/>
</dbReference>
<dbReference type="SMART" id="SM00382">
    <property type="entry name" value="AAA"/>
    <property type="match status" value="1"/>
</dbReference>
<dbReference type="PROSITE" id="PS50045">
    <property type="entry name" value="SIGMA54_INTERACT_4"/>
    <property type="match status" value="1"/>
</dbReference>
<organism evidence="7 8">
    <name type="scientific">Neorhodopirellula lusitana</name>
    <dbReference type="NCBI Taxonomy" id="445327"/>
    <lineage>
        <taxon>Bacteria</taxon>
        <taxon>Pseudomonadati</taxon>
        <taxon>Planctomycetota</taxon>
        <taxon>Planctomycetia</taxon>
        <taxon>Pirellulales</taxon>
        <taxon>Pirellulaceae</taxon>
        <taxon>Neorhodopirellula</taxon>
    </lineage>
</organism>
<evidence type="ECO:0000313" key="7">
    <source>
        <dbReference type="EMBL" id="SMP48401.1"/>
    </source>
</evidence>
<proteinExistence type="predicted"/>
<dbReference type="SUPFAM" id="SSF55781">
    <property type="entry name" value="GAF domain-like"/>
    <property type="match status" value="1"/>
</dbReference>
<dbReference type="InterPro" id="IPR002197">
    <property type="entry name" value="HTH_Fis"/>
</dbReference>
<dbReference type="InterPro" id="IPR025943">
    <property type="entry name" value="Sigma_54_int_dom_ATP-bd_2"/>
</dbReference>
<dbReference type="Gene3D" id="3.30.450.40">
    <property type="match status" value="1"/>
</dbReference>
<comment type="caution">
    <text evidence="7">The sequence shown here is derived from an EMBL/GenBank/DDBJ whole genome shotgun (WGS) entry which is preliminary data.</text>
</comment>
<feature type="domain" description="Sigma-54 factor interaction" evidence="6">
    <location>
        <begin position="405"/>
        <end position="634"/>
    </location>
</feature>
<dbReference type="PANTHER" id="PTHR32071:SF57">
    <property type="entry name" value="C4-DICARBOXYLATE TRANSPORT TRANSCRIPTIONAL REGULATORY PROTEIN DCTD"/>
    <property type="match status" value="1"/>
</dbReference>
<evidence type="ECO:0000256" key="4">
    <source>
        <dbReference type="ARBA" id="ARBA00023125"/>
    </source>
</evidence>
<dbReference type="Proteomes" id="UP001158067">
    <property type="component" value="Unassembled WGS sequence"/>
</dbReference>
<dbReference type="PROSITE" id="PS00676">
    <property type="entry name" value="SIGMA54_INTERACT_2"/>
    <property type="match status" value="1"/>
</dbReference>
<evidence type="ECO:0000259" key="6">
    <source>
        <dbReference type="PROSITE" id="PS50045"/>
    </source>
</evidence>
<reference evidence="7 8" key="1">
    <citation type="submission" date="2017-05" db="EMBL/GenBank/DDBJ databases">
        <authorList>
            <person name="Varghese N."/>
            <person name="Submissions S."/>
        </authorList>
    </citation>
    <scope>NUCLEOTIDE SEQUENCE [LARGE SCALE GENOMIC DNA]</scope>
    <source>
        <strain evidence="7 8">DSM 25457</strain>
    </source>
</reference>
<keyword evidence="4 7" id="KW-0238">DNA-binding</keyword>
<evidence type="ECO:0000256" key="1">
    <source>
        <dbReference type="ARBA" id="ARBA00022741"/>
    </source>
</evidence>
<gene>
    <name evidence="7" type="ORF">SAMN06265222_102421</name>
</gene>
<dbReference type="PROSITE" id="PS00688">
    <property type="entry name" value="SIGMA54_INTERACT_3"/>
    <property type="match status" value="1"/>
</dbReference>
<evidence type="ECO:0000256" key="2">
    <source>
        <dbReference type="ARBA" id="ARBA00022840"/>
    </source>
</evidence>
<evidence type="ECO:0000256" key="3">
    <source>
        <dbReference type="ARBA" id="ARBA00023015"/>
    </source>
</evidence>
<dbReference type="Pfam" id="PF02954">
    <property type="entry name" value="HTH_8"/>
    <property type="match status" value="1"/>
</dbReference>
<accession>A0ABY1PUD6</accession>
<dbReference type="InterPro" id="IPR029016">
    <property type="entry name" value="GAF-like_dom_sf"/>
</dbReference>
<keyword evidence="5" id="KW-0804">Transcription</keyword>
<dbReference type="InterPro" id="IPR002078">
    <property type="entry name" value="Sigma_54_int"/>
</dbReference>
<dbReference type="GO" id="GO:0003677">
    <property type="term" value="F:DNA binding"/>
    <property type="evidence" value="ECO:0007669"/>
    <property type="project" value="UniProtKB-KW"/>
</dbReference>